<feature type="transmembrane region" description="Helical" evidence="6">
    <location>
        <begin position="73"/>
        <end position="93"/>
    </location>
</feature>
<feature type="region of interest" description="Disordered" evidence="5">
    <location>
        <begin position="182"/>
        <end position="257"/>
    </location>
</feature>
<keyword evidence="9" id="KW-1185">Reference proteome</keyword>
<comment type="subcellular location">
    <subcellularLocation>
        <location evidence="1">Membrane</location>
        <topology evidence="1">Multi-pass membrane protein</topology>
    </subcellularLocation>
</comment>
<organism evidence="8 9">
    <name type="scientific">Streptomyces violaceusniger</name>
    <dbReference type="NCBI Taxonomy" id="68280"/>
    <lineage>
        <taxon>Bacteria</taxon>
        <taxon>Bacillati</taxon>
        <taxon>Actinomycetota</taxon>
        <taxon>Actinomycetes</taxon>
        <taxon>Kitasatosporales</taxon>
        <taxon>Streptomycetaceae</taxon>
        <taxon>Streptomyces</taxon>
        <taxon>Streptomyces violaceusniger group</taxon>
    </lineage>
</organism>
<evidence type="ECO:0000256" key="4">
    <source>
        <dbReference type="ARBA" id="ARBA00023136"/>
    </source>
</evidence>
<dbReference type="InterPro" id="IPR009908">
    <property type="entry name" value="Methylamine_util_MauE"/>
</dbReference>
<feature type="transmembrane region" description="Helical" evidence="6">
    <location>
        <begin position="47"/>
        <end position="67"/>
    </location>
</feature>
<dbReference type="Pfam" id="PF07291">
    <property type="entry name" value="MauE"/>
    <property type="match status" value="1"/>
</dbReference>
<feature type="domain" description="Methylamine utilisation protein MauE" evidence="7">
    <location>
        <begin position="1"/>
        <end position="133"/>
    </location>
</feature>
<evidence type="ECO:0000256" key="5">
    <source>
        <dbReference type="SAM" id="MobiDB-lite"/>
    </source>
</evidence>
<evidence type="ECO:0000256" key="2">
    <source>
        <dbReference type="ARBA" id="ARBA00022692"/>
    </source>
</evidence>
<feature type="transmembrane region" description="Helical" evidence="6">
    <location>
        <begin position="6"/>
        <end position="26"/>
    </location>
</feature>
<keyword evidence="4 6" id="KW-0472">Membrane</keyword>
<proteinExistence type="predicted"/>
<feature type="transmembrane region" description="Helical" evidence="6">
    <location>
        <begin position="150"/>
        <end position="172"/>
    </location>
</feature>
<accession>A0A4D4KNL9</accession>
<evidence type="ECO:0000256" key="1">
    <source>
        <dbReference type="ARBA" id="ARBA00004141"/>
    </source>
</evidence>
<dbReference type="Proteomes" id="UP000301309">
    <property type="component" value="Unassembled WGS sequence"/>
</dbReference>
<dbReference type="EMBL" id="BJHW01000001">
    <property type="protein sequence ID" value="GDY50262.1"/>
    <property type="molecule type" value="Genomic_DNA"/>
</dbReference>
<dbReference type="GO" id="GO:0030416">
    <property type="term" value="P:methylamine metabolic process"/>
    <property type="evidence" value="ECO:0007669"/>
    <property type="project" value="InterPro"/>
</dbReference>
<evidence type="ECO:0000256" key="6">
    <source>
        <dbReference type="SAM" id="Phobius"/>
    </source>
</evidence>
<feature type="compositionally biased region" description="Low complexity" evidence="5">
    <location>
        <begin position="228"/>
        <end position="237"/>
    </location>
</feature>
<sequence length="257" mass="25752">MQYLVIAVRAMIGVVFLIAFLSKSAGRGRFAAFVESLPAMGVVPPRLVGPAAGAVVTAEGAVCALLIAPSEGATVTGLALAAGLLSVFAAAMARTIRRGTGAACRCFGASAAPLGRRHLLRNVLLTAVAAAAGLMTLADRAPTTATGALVAAAAGLVAGALVTVLDDLAALFGPSRARQIPDSTRAHTIRRPSGISGTSGRNHASPDQRRGARGGTVFAGSDPHPGRDQAPAGARRAAGGEGRRPATLGDRTRRAGR</sequence>
<keyword evidence="3 6" id="KW-1133">Transmembrane helix</keyword>
<evidence type="ECO:0000313" key="8">
    <source>
        <dbReference type="EMBL" id="GDY50262.1"/>
    </source>
</evidence>
<reference evidence="8 9" key="1">
    <citation type="journal article" date="2020" name="Int. J. Syst. Evol. Microbiol.">
        <title>Reclassification of Streptomyces castelarensis and Streptomyces sporoclivatus as later heterotypic synonyms of Streptomyces antimycoticus.</title>
        <authorList>
            <person name="Komaki H."/>
            <person name="Tamura T."/>
        </authorList>
    </citation>
    <scope>NUCLEOTIDE SEQUENCE [LARGE SCALE GENOMIC DNA]</scope>
    <source>
        <strain evidence="8 9">NBRC 13459</strain>
    </source>
</reference>
<dbReference type="GO" id="GO:0016020">
    <property type="term" value="C:membrane"/>
    <property type="evidence" value="ECO:0007669"/>
    <property type="project" value="UniProtKB-SubCell"/>
</dbReference>
<evidence type="ECO:0000259" key="7">
    <source>
        <dbReference type="Pfam" id="PF07291"/>
    </source>
</evidence>
<keyword evidence="2 6" id="KW-0812">Transmembrane</keyword>
<feature type="transmembrane region" description="Helical" evidence="6">
    <location>
        <begin position="119"/>
        <end position="138"/>
    </location>
</feature>
<comment type="caution">
    <text evidence="8">The sequence shown here is derived from an EMBL/GenBank/DDBJ whole genome shotgun (WGS) entry which is preliminary data.</text>
</comment>
<dbReference type="AlphaFoldDB" id="A0A4D4KNL9"/>
<evidence type="ECO:0000313" key="9">
    <source>
        <dbReference type="Proteomes" id="UP000301309"/>
    </source>
</evidence>
<name>A0A4D4KNL9_STRVO</name>
<evidence type="ECO:0000256" key="3">
    <source>
        <dbReference type="ARBA" id="ARBA00022989"/>
    </source>
</evidence>
<protein>
    <recommendedName>
        <fullName evidence="7">Methylamine utilisation protein MauE domain-containing protein</fullName>
    </recommendedName>
</protein>
<gene>
    <name evidence="8" type="ORF">SVIO_008850</name>
</gene>